<dbReference type="GO" id="GO:0006979">
    <property type="term" value="P:response to oxidative stress"/>
    <property type="evidence" value="ECO:0007669"/>
    <property type="project" value="InterPro"/>
</dbReference>
<dbReference type="Gene3D" id="3.30.1060.10">
    <property type="entry name" value="Peptide methionine sulphoxide reductase MsrA"/>
    <property type="match status" value="1"/>
</dbReference>
<evidence type="ECO:0000256" key="11">
    <source>
        <dbReference type="SAM" id="SignalP"/>
    </source>
</evidence>
<evidence type="ECO:0000256" key="3">
    <source>
        <dbReference type="ARBA" id="ARBA00023002"/>
    </source>
</evidence>
<dbReference type="HAMAP" id="MF_01401">
    <property type="entry name" value="MsrA"/>
    <property type="match status" value="1"/>
</dbReference>
<comment type="similarity">
    <text evidence="9">Belongs to the MsrB Met sulfoxide reductase family.</text>
</comment>
<keyword evidence="3 9" id="KW-0560">Oxidoreductase</keyword>
<comment type="similarity">
    <text evidence="1">In the C-terminal section; belongs to the MsrB Met sulfoxide reductase family.</text>
</comment>
<evidence type="ECO:0000256" key="7">
    <source>
        <dbReference type="ARBA" id="ARBA00048488"/>
    </source>
</evidence>
<evidence type="ECO:0000256" key="8">
    <source>
        <dbReference type="ARBA" id="ARBA00048782"/>
    </source>
</evidence>
<proteinExistence type="inferred from homology"/>
<keyword evidence="11" id="KW-0732">Signal</keyword>
<dbReference type="HAMAP" id="MF_01400">
    <property type="entry name" value="MsrB"/>
    <property type="match status" value="1"/>
</dbReference>
<evidence type="ECO:0000256" key="5">
    <source>
        <dbReference type="ARBA" id="ARBA00024679"/>
    </source>
</evidence>
<dbReference type="Pfam" id="PF01641">
    <property type="entry name" value="SelR"/>
    <property type="match status" value="1"/>
</dbReference>
<feature type="active site" description="Nucleophile" evidence="9">
    <location>
        <position position="345"/>
    </location>
</feature>
<evidence type="ECO:0000256" key="2">
    <source>
        <dbReference type="ARBA" id="ARBA00011017"/>
    </source>
</evidence>
<dbReference type="PANTHER" id="PTHR10173">
    <property type="entry name" value="METHIONINE SULFOXIDE REDUCTASE"/>
    <property type="match status" value="1"/>
</dbReference>
<dbReference type="FunFam" id="2.170.150.20:FF:000003">
    <property type="entry name" value="Peptide methionine sulfoxide reductase MsrB"/>
    <property type="match status" value="1"/>
</dbReference>
<evidence type="ECO:0000256" key="6">
    <source>
        <dbReference type="ARBA" id="ARBA00047806"/>
    </source>
</evidence>
<evidence type="ECO:0000256" key="10">
    <source>
        <dbReference type="HAMAP-Rule" id="MF_01401"/>
    </source>
</evidence>
<dbReference type="FunFam" id="3.30.1060.10:FF:000007">
    <property type="entry name" value="Peptide methionine sulfoxide reductase msrA/msrB"/>
    <property type="match status" value="1"/>
</dbReference>
<protein>
    <recommendedName>
        <fullName evidence="9 10">Multifunctional fusion protein</fullName>
    </recommendedName>
    <domain>
        <recommendedName>
            <fullName evidence="10">Peptide methionine sulfoxide reductase MsrA</fullName>
            <shortName evidence="10">Protein-methionine-S-oxide reductase</shortName>
            <ecNumber evidence="10">1.8.4.11</ecNumber>
        </recommendedName>
        <alternativeName>
            <fullName evidence="10">Peptide-methionine (S)-S-oxide reductase</fullName>
            <shortName evidence="10">Peptide Met(O) reductase</shortName>
        </alternativeName>
    </domain>
    <domain>
        <recommendedName>
            <fullName evidence="9">Peptide methionine sulfoxide reductase MsrB</fullName>
            <ecNumber evidence="9">1.8.4.12</ecNumber>
        </recommendedName>
        <alternativeName>
            <fullName evidence="9">Peptide-methionine (R)-S-oxide reductase</fullName>
        </alternativeName>
    </domain>
</protein>
<comment type="catalytic activity">
    <reaction evidence="6 10">
        <text>L-methionyl-[protein] + [thioredoxin]-disulfide + H2O = L-methionyl-(S)-S-oxide-[protein] + [thioredoxin]-dithiol</text>
        <dbReference type="Rhea" id="RHEA:14217"/>
        <dbReference type="Rhea" id="RHEA-COMP:10698"/>
        <dbReference type="Rhea" id="RHEA-COMP:10700"/>
        <dbReference type="Rhea" id="RHEA-COMP:12313"/>
        <dbReference type="Rhea" id="RHEA-COMP:12315"/>
        <dbReference type="ChEBI" id="CHEBI:15377"/>
        <dbReference type="ChEBI" id="CHEBI:16044"/>
        <dbReference type="ChEBI" id="CHEBI:29950"/>
        <dbReference type="ChEBI" id="CHEBI:44120"/>
        <dbReference type="ChEBI" id="CHEBI:50058"/>
        <dbReference type="EC" id="1.8.4.11"/>
    </reaction>
</comment>
<dbReference type="Pfam" id="PF01625">
    <property type="entry name" value="PMSR"/>
    <property type="match status" value="1"/>
</dbReference>
<dbReference type="InterPro" id="IPR028427">
    <property type="entry name" value="Met_Sox_Rdtase_MsrB"/>
</dbReference>
<organism evidence="13 14">
    <name type="scientific">Vallitalea pronyensis</name>
    <dbReference type="NCBI Taxonomy" id="1348613"/>
    <lineage>
        <taxon>Bacteria</taxon>
        <taxon>Bacillati</taxon>
        <taxon>Bacillota</taxon>
        <taxon>Clostridia</taxon>
        <taxon>Lachnospirales</taxon>
        <taxon>Vallitaleaceae</taxon>
        <taxon>Vallitalea</taxon>
    </lineage>
</organism>
<comment type="caution">
    <text evidence="9">Lacks conserved residue(s) required for the propagation of feature annotation.</text>
</comment>
<gene>
    <name evidence="9 13" type="primary">msrB</name>
    <name evidence="10" type="synonym">msrA</name>
    <name evidence="13" type="ORF">HZI73_09290</name>
</gene>
<dbReference type="EC" id="1.8.4.12" evidence="9"/>
<evidence type="ECO:0000256" key="1">
    <source>
        <dbReference type="ARBA" id="ARBA00008076"/>
    </source>
</evidence>
<feature type="domain" description="MsrB" evidence="12">
    <location>
        <begin position="233"/>
        <end position="356"/>
    </location>
</feature>
<evidence type="ECO:0000313" key="13">
    <source>
        <dbReference type="EMBL" id="QUI22484.1"/>
    </source>
</evidence>
<evidence type="ECO:0000256" key="9">
    <source>
        <dbReference type="HAMAP-Rule" id="MF_01400"/>
    </source>
</evidence>
<dbReference type="PROSITE" id="PS51790">
    <property type="entry name" value="MSRB"/>
    <property type="match status" value="1"/>
</dbReference>
<dbReference type="Gene3D" id="2.170.150.20">
    <property type="entry name" value="Peptide methionine sulfoxide reductase"/>
    <property type="match status" value="1"/>
</dbReference>
<dbReference type="GO" id="GO:0030091">
    <property type="term" value="P:protein repair"/>
    <property type="evidence" value="ECO:0007669"/>
    <property type="project" value="InterPro"/>
</dbReference>
<dbReference type="RefSeq" id="WP_212697972.1">
    <property type="nucleotide sequence ID" value="NZ_CP058649.1"/>
</dbReference>
<dbReference type="Proteomes" id="UP000683246">
    <property type="component" value="Chromosome"/>
</dbReference>
<feature type="active site" evidence="10">
    <location>
        <position position="68"/>
    </location>
</feature>
<name>A0A8J8SGK3_9FIRM</name>
<dbReference type="KEGG" id="vpy:HZI73_09290"/>
<dbReference type="PROSITE" id="PS51257">
    <property type="entry name" value="PROKAR_LIPOPROTEIN"/>
    <property type="match status" value="1"/>
</dbReference>
<feature type="signal peptide" evidence="11">
    <location>
        <begin position="1"/>
        <end position="23"/>
    </location>
</feature>
<dbReference type="InterPro" id="IPR002579">
    <property type="entry name" value="Met_Sox_Rdtase_MsrB_dom"/>
</dbReference>
<dbReference type="NCBIfam" id="TIGR00357">
    <property type="entry name" value="peptide-methionine (R)-S-oxide reductase MsrB"/>
    <property type="match status" value="1"/>
</dbReference>
<dbReference type="InterPro" id="IPR036509">
    <property type="entry name" value="Met_Sox_Rdtase_MsrA_sf"/>
</dbReference>
<feature type="chain" id="PRO_5038451349" description="Multifunctional fusion protein" evidence="11">
    <location>
        <begin position="24"/>
        <end position="372"/>
    </location>
</feature>
<evidence type="ECO:0000259" key="12">
    <source>
        <dbReference type="PROSITE" id="PS51790"/>
    </source>
</evidence>
<accession>A0A8J8SGK3</accession>
<dbReference type="SUPFAM" id="SSF55068">
    <property type="entry name" value="Peptide methionine sulfoxide reductase"/>
    <property type="match status" value="1"/>
</dbReference>
<dbReference type="NCBIfam" id="TIGR00401">
    <property type="entry name" value="msrA"/>
    <property type="match status" value="1"/>
</dbReference>
<reference evidence="13" key="1">
    <citation type="submission" date="2020-07" db="EMBL/GenBank/DDBJ databases">
        <title>Vallitalea pronyensis genome.</title>
        <authorList>
            <person name="Postec A."/>
        </authorList>
    </citation>
    <scope>NUCLEOTIDE SEQUENCE</scope>
    <source>
        <strain evidence="13">FatNI3</strain>
    </source>
</reference>
<dbReference type="InterPro" id="IPR002569">
    <property type="entry name" value="Met_Sox_Rdtase_MsrA_dom"/>
</dbReference>
<comment type="similarity">
    <text evidence="2">In the N-terminal section; belongs to the MsrA Met sulfoxide reductase family.</text>
</comment>
<sequence length="372" mass="41802">MKYVGAIALLTLIVVLISSCTSGTTTGGVKANMEHMDTAYESGLPDNPNAGIDYSQTPLKEIWLAGGCFWGIEAYMARIYGVADVTVGYANGNTENPTYEEVIGGSGHAETVHVTYDPERVNLETLLTYFFRVVDPTSVNKQGNDRGSQYRSGIYYQDETDLSIIEEVIAEEQKNHDKAIVTEVEPLEAYDLAETYHQDYLEKNPNGYCHVDFKHLDEEVIVIDENKYKKPSDDVLKETLTDIQYRVTQLDDTERAFSNEYWDNKEAGIYVDVATGEPLFTSLDKYDSGCGWPSFTKPIVDEVVHYEEDTTYNMVRTEVRSRAGDSHLGHVFDDGPEDQGGKRYCINSASIKFIPKDDMEAEGYGYLLSLFK</sequence>
<dbReference type="GO" id="GO:0005737">
    <property type="term" value="C:cytoplasm"/>
    <property type="evidence" value="ECO:0007669"/>
    <property type="project" value="TreeGrafter"/>
</dbReference>
<dbReference type="EC" id="1.8.4.11" evidence="10"/>
<dbReference type="EMBL" id="CP058649">
    <property type="protein sequence ID" value="QUI22484.1"/>
    <property type="molecule type" value="Genomic_DNA"/>
</dbReference>
<comment type="similarity">
    <text evidence="10">Belongs to the MsrA Met sulfoxide reductase family.</text>
</comment>
<comment type="function">
    <text evidence="5 10">Has an important function as a repair enzyme for proteins that have been inactivated by oxidation. Catalyzes the reversible oxidation-reduction of methionine sulfoxide in proteins to methionine.</text>
</comment>
<dbReference type="AlphaFoldDB" id="A0A8J8SGK3"/>
<comment type="catalytic activity">
    <reaction evidence="7 9">
        <text>L-methionyl-[protein] + [thioredoxin]-disulfide + H2O = L-methionyl-(R)-S-oxide-[protein] + [thioredoxin]-dithiol</text>
        <dbReference type="Rhea" id="RHEA:24164"/>
        <dbReference type="Rhea" id="RHEA-COMP:10698"/>
        <dbReference type="Rhea" id="RHEA-COMP:10700"/>
        <dbReference type="Rhea" id="RHEA-COMP:12313"/>
        <dbReference type="Rhea" id="RHEA-COMP:12314"/>
        <dbReference type="ChEBI" id="CHEBI:15377"/>
        <dbReference type="ChEBI" id="CHEBI:16044"/>
        <dbReference type="ChEBI" id="CHEBI:29950"/>
        <dbReference type="ChEBI" id="CHEBI:45764"/>
        <dbReference type="ChEBI" id="CHEBI:50058"/>
        <dbReference type="EC" id="1.8.4.12"/>
    </reaction>
</comment>
<comment type="catalytic activity">
    <reaction evidence="8 10">
        <text>[thioredoxin]-disulfide + L-methionine + H2O = L-methionine (S)-S-oxide + [thioredoxin]-dithiol</text>
        <dbReference type="Rhea" id="RHEA:19993"/>
        <dbReference type="Rhea" id="RHEA-COMP:10698"/>
        <dbReference type="Rhea" id="RHEA-COMP:10700"/>
        <dbReference type="ChEBI" id="CHEBI:15377"/>
        <dbReference type="ChEBI" id="CHEBI:29950"/>
        <dbReference type="ChEBI" id="CHEBI:50058"/>
        <dbReference type="ChEBI" id="CHEBI:57844"/>
        <dbReference type="ChEBI" id="CHEBI:58772"/>
        <dbReference type="EC" id="1.8.4.11"/>
    </reaction>
</comment>
<evidence type="ECO:0000313" key="14">
    <source>
        <dbReference type="Proteomes" id="UP000683246"/>
    </source>
</evidence>
<keyword evidence="4" id="KW-0511">Multifunctional enzyme</keyword>
<keyword evidence="14" id="KW-1185">Reference proteome</keyword>
<dbReference type="PANTHER" id="PTHR10173:SF59">
    <property type="entry name" value="PEPTIDE METHIONINE SULFOXIDE REDUCTASE MSRA_MSRB"/>
    <property type="match status" value="1"/>
</dbReference>
<dbReference type="GO" id="GO:0008113">
    <property type="term" value="F:peptide-methionine (S)-S-oxide reductase activity"/>
    <property type="evidence" value="ECO:0007669"/>
    <property type="project" value="UniProtKB-UniRule"/>
</dbReference>
<dbReference type="InterPro" id="IPR011057">
    <property type="entry name" value="Mss4-like_sf"/>
</dbReference>
<dbReference type="GO" id="GO:0033743">
    <property type="term" value="F:peptide-methionine (R)-S-oxide reductase activity"/>
    <property type="evidence" value="ECO:0007669"/>
    <property type="project" value="UniProtKB-UniRule"/>
</dbReference>
<dbReference type="SUPFAM" id="SSF51316">
    <property type="entry name" value="Mss4-like"/>
    <property type="match status" value="1"/>
</dbReference>
<evidence type="ECO:0000256" key="4">
    <source>
        <dbReference type="ARBA" id="ARBA00023268"/>
    </source>
</evidence>